<comment type="pathway">
    <text evidence="3">Sphingolipid metabolism.</text>
</comment>
<dbReference type="InterPro" id="IPR029044">
    <property type="entry name" value="Nucleotide-diphossugar_trans"/>
</dbReference>
<evidence type="ECO:0000256" key="5">
    <source>
        <dbReference type="ARBA" id="ARBA00022679"/>
    </source>
</evidence>
<proteinExistence type="predicted"/>
<evidence type="ECO:0000313" key="10">
    <source>
        <dbReference type="EMBL" id="MDM4015617.1"/>
    </source>
</evidence>
<dbReference type="InterPro" id="IPR025993">
    <property type="entry name" value="Ceramide_glucosylTrfase"/>
</dbReference>
<dbReference type="PANTHER" id="PTHR12726">
    <property type="entry name" value="CERAMIDE GLUCOSYLTRANSFERASE"/>
    <property type="match status" value="1"/>
</dbReference>
<keyword evidence="6 9" id="KW-0812">Transmembrane</keyword>
<evidence type="ECO:0000313" key="11">
    <source>
        <dbReference type="Proteomes" id="UP001239462"/>
    </source>
</evidence>
<evidence type="ECO:0000256" key="4">
    <source>
        <dbReference type="ARBA" id="ARBA00022676"/>
    </source>
</evidence>
<organism evidence="10 11">
    <name type="scientific">Roseiconus lacunae</name>
    <dbReference type="NCBI Taxonomy" id="2605694"/>
    <lineage>
        <taxon>Bacteria</taxon>
        <taxon>Pseudomonadati</taxon>
        <taxon>Planctomycetota</taxon>
        <taxon>Planctomycetia</taxon>
        <taxon>Pirellulales</taxon>
        <taxon>Pirellulaceae</taxon>
        <taxon>Roseiconus</taxon>
    </lineage>
</organism>
<comment type="pathway">
    <text evidence="2">Lipid metabolism; sphingolipid metabolism.</text>
</comment>
<keyword evidence="7 9" id="KW-1133">Transmembrane helix</keyword>
<dbReference type="PANTHER" id="PTHR12726:SF0">
    <property type="entry name" value="CERAMIDE GLUCOSYLTRANSFERASE"/>
    <property type="match status" value="1"/>
</dbReference>
<keyword evidence="11" id="KW-1185">Reference proteome</keyword>
<evidence type="ECO:0000256" key="9">
    <source>
        <dbReference type="SAM" id="Phobius"/>
    </source>
</evidence>
<dbReference type="RefSeq" id="WP_289163112.1">
    <property type="nucleotide sequence ID" value="NZ_JASZZN010000005.1"/>
</dbReference>
<evidence type="ECO:0000256" key="1">
    <source>
        <dbReference type="ARBA" id="ARBA00004141"/>
    </source>
</evidence>
<protein>
    <submittedName>
        <fullName evidence="10">Glycosyltransferase</fullName>
    </submittedName>
</protein>
<comment type="subcellular location">
    <subcellularLocation>
        <location evidence="1">Membrane</location>
        <topology evidence="1">Multi-pass membrane protein</topology>
    </subcellularLocation>
</comment>
<evidence type="ECO:0000256" key="2">
    <source>
        <dbReference type="ARBA" id="ARBA00004760"/>
    </source>
</evidence>
<sequence length="408" mass="45881">MGPTRQPLRTEVISIDWVCSGLICVYLGLLMFKVIALARTMRRQSQCEIQRSDQVYEPAPELAERIVIVQPILGGDPRLEETLRYNVESLPADVAFLWLVDEDDKIGSEVASNLAGSRTNIKVIVCPPAADDINPKTFKLGIALQLADRSLFAVLDDDTTIDISSLNAAAESLSEYGLYTGLPLYRPAEHLWGKLVTQFVNNNSVLTYLPLLNFADPMSINGMFYVVNTTAMKRHGGFSTIRHELCDDYAMKKLATNAGWKIRQGITYQFVSTSVETFGQYWGLMHRWFLFSLLLVKDQRRLVQAALVTLLGLPPILLLVASILAIVSVWGWSVWCAGLVIRHVLLAYSRKCARTPSVYFNPILSVVSELLQPIHMIHAVLSSKIQWRSRRIHVRSGMSFQVIEGWDR</sequence>
<accession>A0ABT7PGL1</accession>
<evidence type="ECO:0000256" key="8">
    <source>
        <dbReference type="ARBA" id="ARBA00023136"/>
    </source>
</evidence>
<name>A0ABT7PGL1_9BACT</name>
<keyword evidence="8 9" id="KW-0472">Membrane</keyword>
<feature type="transmembrane region" description="Helical" evidence="9">
    <location>
        <begin position="302"/>
        <end position="326"/>
    </location>
</feature>
<feature type="transmembrane region" description="Helical" evidence="9">
    <location>
        <begin position="332"/>
        <end position="349"/>
    </location>
</feature>
<reference evidence="10 11" key="1">
    <citation type="submission" date="2023-06" db="EMBL/GenBank/DDBJ databases">
        <title>Roseiconus lacunae JC819 isolated from Gulf of Mannar region, Tamil Nadu.</title>
        <authorList>
            <person name="Pk S."/>
            <person name="Ch S."/>
            <person name="Ch V.R."/>
        </authorList>
    </citation>
    <scope>NUCLEOTIDE SEQUENCE [LARGE SCALE GENOMIC DNA]</scope>
    <source>
        <strain evidence="10 11">JC819</strain>
    </source>
</reference>
<dbReference type="SUPFAM" id="SSF53448">
    <property type="entry name" value="Nucleotide-diphospho-sugar transferases"/>
    <property type="match status" value="1"/>
</dbReference>
<evidence type="ECO:0000256" key="7">
    <source>
        <dbReference type="ARBA" id="ARBA00022989"/>
    </source>
</evidence>
<gene>
    <name evidence="10" type="ORF">QTN89_09270</name>
</gene>
<keyword evidence="5" id="KW-0808">Transferase</keyword>
<evidence type="ECO:0000256" key="6">
    <source>
        <dbReference type="ARBA" id="ARBA00022692"/>
    </source>
</evidence>
<dbReference type="Proteomes" id="UP001239462">
    <property type="component" value="Unassembled WGS sequence"/>
</dbReference>
<evidence type="ECO:0000256" key="3">
    <source>
        <dbReference type="ARBA" id="ARBA00004991"/>
    </source>
</evidence>
<dbReference type="Pfam" id="PF13506">
    <property type="entry name" value="Glyco_transf_21"/>
    <property type="match status" value="1"/>
</dbReference>
<feature type="transmembrane region" description="Helical" evidence="9">
    <location>
        <begin position="12"/>
        <end position="36"/>
    </location>
</feature>
<keyword evidence="4" id="KW-0328">Glycosyltransferase</keyword>
<dbReference type="EMBL" id="JASZZN010000005">
    <property type="protein sequence ID" value="MDM4015617.1"/>
    <property type="molecule type" value="Genomic_DNA"/>
</dbReference>
<comment type="caution">
    <text evidence="10">The sequence shown here is derived from an EMBL/GenBank/DDBJ whole genome shotgun (WGS) entry which is preliminary data.</text>
</comment>